<evidence type="ECO:0000313" key="2">
    <source>
        <dbReference type="Proteomes" id="UP000280955"/>
    </source>
</evidence>
<dbReference type="Proteomes" id="UP000280955">
    <property type="component" value="Unassembled WGS sequence"/>
</dbReference>
<keyword evidence="2" id="KW-1185">Reference proteome</keyword>
<name>A0ABX9SI69_9GAMM</name>
<reference evidence="1 2" key="1">
    <citation type="submission" date="2018-10" db="EMBL/GenBank/DDBJ databases">
        <title>Genomic Encyclopedia of Archaeal and Bacterial Type Strains, Phase II (KMG-II): from individual species to whole genera.</title>
        <authorList>
            <person name="Goeker M."/>
        </authorList>
    </citation>
    <scope>NUCLEOTIDE SEQUENCE [LARGE SCALE GENOMIC DNA]</scope>
    <source>
        <strain evidence="1 2">DSM 15149</strain>
    </source>
</reference>
<accession>A0ABX9SI69</accession>
<dbReference type="EMBL" id="RBLJ01000005">
    <property type="protein sequence ID" value="RKS54392.1"/>
    <property type="molecule type" value="Genomic_DNA"/>
</dbReference>
<sequence>MQEILIINESDSDNLGNLVINKTASKIFKAEVLMLKHKKLLLTNG</sequence>
<proteinExistence type="predicted"/>
<evidence type="ECO:0000313" key="1">
    <source>
        <dbReference type="EMBL" id="RKS54392.1"/>
    </source>
</evidence>
<organism evidence="1 2">
    <name type="scientific">Photorhabdus asymbiotica</name>
    <dbReference type="NCBI Taxonomy" id="291112"/>
    <lineage>
        <taxon>Bacteria</taxon>
        <taxon>Pseudomonadati</taxon>
        <taxon>Pseudomonadota</taxon>
        <taxon>Gammaproteobacteria</taxon>
        <taxon>Enterobacterales</taxon>
        <taxon>Morganellaceae</taxon>
        <taxon>Photorhabdus</taxon>
    </lineage>
</organism>
<comment type="caution">
    <text evidence="1">The sequence shown here is derived from an EMBL/GenBank/DDBJ whole genome shotgun (WGS) entry which is preliminary data.</text>
</comment>
<gene>
    <name evidence="1" type="ORF">BDD30_3959</name>
</gene>
<protein>
    <submittedName>
        <fullName evidence="1">Uncharacterized protein</fullName>
    </submittedName>
</protein>